<dbReference type="Pfam" id="PF22106">
    <property type="entry name" value="NGO1945_C"/>
    <property type="match status" value="1"/>
</dbReference>
<evidence type="ECO:0008006" key="5">
    <source>
        <dbReference type="Google" id="ProtNLM"/>
    </source>
</evidence>
<dbReference type="OrthoDB" id="4146344at2"/>
<organism evidence="3 4">
    <name type="scientific">Isoalcanivorax pacificus W11-5</name>
    <dbReference type="NCBI Taxonomy" id="391936"/>
    <lineage>
        <taxon>Bacteria</taxon>
        <taxon>Pseudomonadati</taxon>
        <taxon>Pseudomonadota</taxon>
        <taxon>Gammaproteobacteria</taxon>
        <taxon>Oceanospirillales</taxon>
        <taxon>Alcanivoracaceae</taxon>
        <taxon>Isoalcanivorax</taxon>
    </lineage>
</organism>
<dbReference type="Pfam" id="PF09836">
    <property type="entry name" value="DUF2063"/>
    <property type="match status" value="1"/>
</dbReference>
<dbReference type="STRING" id="391936.S7S_07875"/>
<protein>
    <recommendedName>
        <fullName evidence="5">DNA-binding domain-containing protein</fullName>
    </recommendedName>
</protein>
<proteinExistence type="predicted"/>
<dbReference type="Gene3D" id="1.10.150.690">
    <property type="entry name" value="DUF2063"/>
    <property type="match status" value="1"/>
</dbReference>
<dbReference type="Proteomes" id="UP000006764">
    <property type="component" value="Chromosome"/>
</dbReference>
<feature type="domain" description="Putative DNA-binding" evidence="1">
    <location>
        <begin position="9"/>
        <end position="93"/>
    </location>
</feature>
<evidence type="ECO:0000313" key="4">
    <source>
        <dbReference type="Proteomes" id="UP000006764"/>
    </source>
</evidence>
<dbReference type="InterPro" id="IPR018640">
    <property type="entry name" value="DUF2063"/>
</dbReference>
<dbReference type="Gene3D" id="3.90.930.50">
    <property type="match status" value="1"/>
</dbReference>
<evidence type="ECO:0000259" key="2">
    <source>
        <dbReference type="Pfam" id="PF22106"/>
    </source>
</evidence>
<accession>A0A0B4XLL1</accession>
<feature type="domain" description="NGO1945-like C-terminal" evidence="2">
    <location>
        <begin position="147"/>
        <end position="242"/>
    </location>
</feature>
<gene>
    <name evidence="3" type="ORF">S7S_07875</name>
</gene>
<sequence length="262" mass="29615">MSEAAFQAIQRRFAAHLRDPDNAPAPPVEARRLQIYRDLFFNNVENFLRLGFPVLHRLLPAARWQALARAFLARHRCQSPYFRDISREFVTFLTSDAYTPAPEDPPFLKELAHYEWMELVLDTSEETLPESGFNPDGDLLVGAPVLSPLACVLSYHWPVHHIGPACQPQAPLPQPVWLLIYRDAEDRVRFMEINAVTARLLALIPAAPLHSGRQLLATLAGELGQPEDTVLRHGADLLARLRERGILLGTRLEEVGRLARDE</sequence>
<dbReference type="InterPro" id="IPR044922">
    <property type="entry name" value="DUF2063_N_sf"/>
</dbReference>
<dbReference type="InterPro" id="IPR054098">
    <property type="entry name" value="NGO1945-like_C"/>
</dbReference>
<dbReference type="HOGENOM" id="CLU_096334_1_0_6"/>
<dbReference type="EMBL" id="CP004387">
    <property type="protein sequence ID" value="AJD47991.1"/>
    <property type="molecule type" value="Genomic_DNA"/>
</dbReference>
<dbReference type="AlphaFoldDB" id="A0A0B4XLL1"/>
<evidence type="ECO:0000313" key="3">
    <source>
        <dbReference type="EMBL" id="AJD47991.1"/>
    </source>
</evidence>
<keyword evidence="4" id="KW-1185">Reference proteome</keyword>
<dbReference type="KEGG" id="apac:S7S_07875"/>
<evidence type="ECO:0000259" key="1">
    <source>
        <dbReference type="Pfam" id="PF09836"/>
    </source>
</evidence>
<dbReference type="RefSeq" id="WP_008735792.1">
    <property type="nucleotide sequence ID" value="NZ_CP004387.1"/>
</dbReference>
<name>A0A0B4XLL1_9GAMM</name>
<reference evidence="3 4" key="1">
    <citation type="journal article" date="2012" name="J. Bacteriol.">
        <title>Genome sequence of an alkane-degrading bacterium, Alcanivorax pacificus type strain W11-5, isolated from deep sea sediment.</title>
        <authorList>
            <person name="Lai Q."/>
            <person name="Shao Z."/>
        </authorList>
    </citation>
    <scope>NUCLEOTIDE SEQUENCE [LARGE SCALE GENOMIC DNA]</scope>
    <source>
        <strain evidence="3 4">W11-5</strain>
    </source>
</reference>